<name>A0A9D4ABA0_9ROSI</name>
<evidence type="ECO:0000313" key="2">
    <source>
        <dbReference type="Proteomes" id="UP000828251"/>
    </source>
</evidence>
<dbReference type="AlphaFoldDB" id="A0A9D4ABA0"/>
<reference evidence="1 2" key="1">
    <citation type="journal article" date="2021" name="Plant Biotechnol. J.">
        <title>Multi-omics assisted identification of the key and species-specific regulatory components of drought-tolerant mechanisms in Gossypium stocksii.</title>
        <authorList>
            <person name="Yu D."/>
            <person name="Ke L."/>
            <person name="Zhang D."/>
            <person name="Wu Y."/>
            <person name="Sun Y."/>
            <person name="Mei J."/>
            <person name="Sun J."/>
            <person name="Sun Y."/>
        </authorList>
    </citation>
    <scope>NUCLEOTIDE SEQUENCE [LARGE SCALE GENOMIC DNA]</scope>
    <source>
        <strain evidence="2">cv. E1</strain>
        <tissue evidence="1">Leaf</tissue>
    </source>
</reference>
<keyword evidence="2" id="KW-1185">Reference proteome</keyword>
<dbReference type="Proteomes" id="UP000828251">
    <property type="component" value="Unassembled WGS sequence"/>
</dbReference>
<dbReference type="EMBL" id="JAIQCV010000004">
    <property type="protein sequence ID" value="KAH1107442.1"/>
    <property type="molecule type" value="Genomic_DNA"/>
</dbReference>
<proteinExistence type="predicted"/>
<accession>A0A9D4ABA0</accession>
<protein>
    <submittedName>
        <fullName evidence="1">Uncharacterized protein</fullName>
    </submittedName>
</protein>
<organism evidence="1 2">
    <name type="scientific">Gossypium stocksii</name>
    <dbReference type="NCBI Taxonomy" id="47602"/>
    <lineage>
        <taxon>Eukaryota</taxon>
        <taxon>Viridiplantae</taxon>
        <taxon>Streptophyta</taxon>
        <taxon>Embryophyta</taxon>
        <taxon>Tracheophyta</taxon>
        <taxon>Spermatophyta</taxon>
        <taxon>Magnoliopsida</taxon>
        <taxon>eudicotyledons</taxon>
        <taxon>Gunneridae</taxon>
        <taxon>Pentapetalae</taxon>
        <taxon>rosids</taxon>
        <taxon>malvids</taxon>
        <taxon>Malvales</taxon>
        <taxon>Malvaceae</taxon>
        <taxon>Malvoideae</taxon>
        <taxon>Gossypium</taxon>
    </lineage>
</organism>
<sequence length="130" mass="14516">MTLDGQRWDYNSTFPDKRKGILGGLPPGFLPKKALAISPIVDQGKAMRFSHVELGLVCPQPEGAFWLDNLETEIDQYLQVFKPKSLVEGFLIARQVENILNSSSKCNLLTEWSIKQGNIDDALKPSLAKE</sequence>
<comment type="caution">
    <text evidence="1">The sequence shown here is derived from an EMBL/GenBank/DDBJ whole genome shotgun (WGS) entry which is preliminary data.</text>
</comment>
<evidence type="ECO:0000313" key="1">
    <source>
        <dbReference type="EMBL" id="KAH1107442.1"/>
    </source>
</evidence>
<gene>
    <name evidence="1" type="ORF">J1N35_011210</name>
</gene>
<dbReference type="OrthoDB" id="1742365at2759"/>